<dbReference type="Gene3D" id="3.40.430.10">
    <property type="entry name" value="Dihydrofolate Reductase, subunit A"/>
    <property type="match status" value="1"/>
</dbReference>
<dbReference type="GO" id="GO:0004799">
    <property type="term" value="F:thymidylate synthase activity"/>
    <property type="evidence" value="ECO:0007669"/>
    <property type="project" value="UniProtKB-EC"/>
</dbReference>
<dbReference type="EC" id="1.5.1.3" evidence="3"/>
<keyword evidence="10" id="KW-0560">Oxidoreductase</keyword>
<evidence type="ECO:0000256" key="2">
    <source>
        <dbReference type="ARBA" id="ARBA00011947"/>
    </source>
</evidence>
<keyword evidence="8" id="KW-0545">Nucleotide biosynthesis</keyword>
<sequence>MPKKGSKPTLVQNIKIESLYMSSYLKISCFKFKKKNFKLLFFLTNDILRYRKYLCFFPVNPFMRNFSIIVAATFPSWGIGSKGELPWKIAKELQYFKKTTTTTTNDKKKNAVIMGRKTWESIPPKSRPLKDRLNVVLTKSDPDSSVVQSLKNYEGVLVCGSLDEALEKLSSPPYNEEIEQVFVIGGGQIYTVSFLHEKLEHIYLTKIFKDIGCDTFLDHFRNHKQWNEEWEEKECSVLLKAEEKDNMGDLSYQYFQLQRKQKQQLEQPKKKSEESKELRPQKIFFCPFSKKTFF</sequence>
<evidence type="ECO:0000256" key="7">
    <source>
        <dbReference type="ARBA" id="ARBA00022679"/>
    </source>
</evidence>
<dbReference type="PROSITE" id="PS51330">
    <property type="entry name" value="DHFR_2"/>
    <property type="match status" value="1"/>
</dbReference>
<dbReference type="EC" id="2.1.1.45" evidence="2"/>
<evidence type="ECO:0000256" key="11">
    <source>
        <dbReference type="ARBA" id="ARBA00025154"/>
    </source>
</evidence>
<keyword evidence="15" id="KW-1185">Reference proteome</keyword>
<evidence type="ECO:0000256" key="9">
    <source>
        <dbReference type="ARBA" id="ARBA00022857"/>
    </source>
</evidence>
<dbReference type="InterPro" id="IPR017925">
    <property type="entry name" value="DHFR_CS"/>
</dbReference>
<dbReference type="UniPathway" id="UPA00077">
    <property type="reaction ID" value="UER00158"/>
</dbReference>
<proteinExistence type="inferred from homology"/>
<accession>X6MWZ6</accession>
<name>X6MWZ6_RETFI</name>
<comment type="similarity">
    <text evidence="12">Belongs to the dihydrofolate reductase family.</text>
</comment>
<comment type="caution">
    <text evidence="14">The sequence shown here is derived from an EMBL/GenBank/DDBJ whole genome shotgun (WGS) entry which is preliminary data.</text>
</comment>
<dbReference type="InterPro" id="IPR024072">
    <property type="entry name" value="DHFR-like_dom_sf"/>
</dbReference>
<dbReference type="InterPro" id="IPR012259">
    <property type="entry name" value="DHFR"/>
</dbReference>
<reference evidence="14 15" key="1">
    <citation type="journal article" date="2013" name="Curr. Biol.">
        <title>The Genome of the Foraminiferan Reticulomyxa filosa.</title>
        <authorList>
            <person name="Glockner G."/>
            <person name="Hulsmann N."/>
            <person name="Schleicher M."/>
            <person name="Noegel A.A."/>
            <person name="Eichinger L."/>
            <person name="Gallinger C."/>
            <person name="Pawlowski J."/>
            <person name="Sierra R."/>
            <person name="Euteneuer U."/>
            <person name="Pillet L."/>
            <person name="Moustafa A."/>
            <person name="Platzer M."/>
            <person name="Groth M."/>
            <person name="Szafranski K."/>
            <person name="Schliwa M."/>
        </authorList>
    </citation>
    <scope>NUCLEOTIDE SEQUENCE [LARGE SCALE GENOMIC DNA]</scope>
</reference>
<feature type="domain" description="DHFR" evidence="13">
    <location>
        <begin position="65"/>
        <end position="259"/>
    </location>
</feature>
<dbReference type="GO" id="GO:0004146">
    <property type="term" value="F:dihydrofolate reductase activity"/>
    <property type="evidence" value="ECO:0007669"/>
    <property type="project" value="UniProtKB-EC"/>
</dbReference>
<keyword evidence="5" id="KW-0554">One-carbon metabolism</keyword>
<dbReference type="PANTHER" id="PTHR48069">
    <property type="entry name" value="DIHYDROFOLATE REDUCTASE"/>
    <property type="match status" value="1"/>
</dbReference>
<evidence type="ECO:0000313" key="14">
    <source>
        <dbReference type="EMBL" id="ETO17992.1"/>
    </source>
</evidence>
<dbReference type="CDD" id="cd00209">
    <property type="entry name" value="DHFR"/>
    <property type="match status" value="1"/>
</dbReference>
<evidence type="ECO:0000256" key="6">
    <source>
        <dbReference type="ARBA" id="ARBA00022603"/>
    </source>
</evidence>
<dbReference type="GO" id="GO:0046655">
    <property type="term" value="P:folic acid metabolic process"/>
    <property type="evidence" value="ECO:0007669"/>
    <property type="project" value="TreeGrafter"/>
</dbReference>
<evidence type="ECO:0000256" key="10">
    <source>
        <dbReference type="ARBA" id="ARBA00023002"/>
    </source>
</evidence>
<dbReference type="InterPro" id="IPR001796">
    <property type="entry name" value="DHFR_dom"/>
</dbReference>
<keyword evidence="9" id="KW-0521">NADP</keyword>
<dbReference type="PANTHER" id="PTHR48069:SF3">
    <property type="entry name" value="DIHYDROFOLATE REDUCTASE"/>
    <property type="match status" value="1"/>
</dbReference>
<dbReference type="GO" id="GO:0006730">
    <property type="term" value="P:one-carbon metabolic process"/>
    <property type="evidence" value="ECO:0007669"/>
    <property type="project" value="UniProtKB-KW"/>
</dbReference>
<evidence type="ECO:0000256" key="4">
    <source>
        <dbReference type="ARBA" id="ARBA00019798"/>
    </source>
</evidence>
<evidence type="ECO:0000313" key="15">
    <source>
        <dbReference type="Proteomes" id="UP000023152"/>
    </source>
</evidence>
<dbReference type="GO" id="GO:0050661">
    <property type="term" value="F:NADP binding"/>
    <property type="evidence" value="ECO:0007669"/>
    <property type="project" value="InterPro"/>
</dbReference>
<gene>
    <name evidence="14" type="ORF">RFI_19304</name>
</gene>
<evidence type="ECO:0000256" key="12">
    <source>
        <dbReference type="RuleBase" id="RU004474"/>
    </source>
</evidence>
<keyword evidence="6" id="KW-0489">Methyltransferase</keyword>
<evidence type="ECO:0000259" key="13">
    <source>
        <dbReference type="PROSITE" id="PS51330"/>
    </source>
</evidence>
<dbReference type="EMBL" id="ASPP01015664">
    <property type="protein sequence ID" value="ETO17992.1"/>
    <property type="molecule type" value="Genomic_DNA"/>
</dbReference>
<dbReference type="AlphaFoldDB" id="X6MWZ6"/>
<dbReference type="PRINTS" id="PR00070">
    <property type="entry name" value="DHFR"/>
</dbReference>
<dbReference type="GO" id="GO:0032259">
    <property type="term" value="P:methylation"/>
    <property type="evidence" value="ECO:0007669"/>
    <property type="project" value="UniProtKB-KW"/>
</dbReference>
<dbReference type="GO" id="GO:0046654">
    <property type="term" value="P:tetrahydrofolate biosynthetic process"/>
    <property type="evidence" value="ECO:0007669"/>
    <property type="project" value="UniProtKB-UniPathway"/>
</dbReference>
<evidence type="ECO:0000256" key="3">
    <source>
        <dbReference type="ARBA" id="ARBA00012856"/>
    </source>
</evidence>
<evidence type="ECO:0000256" key="8">
    <source>
        <dbReference type="ARBA" id="ARBA00022727"/>
    </source>
</evidence>
<evidence type="ECO:0000256" key="5">
    <source>
        <dbReference type="ARBA" id="ARBA00022563"/>
    </source>
</evidence>
<organism evidence="14 15">
    <name type="scientific">Reticulomyxa filosa</name>
    <dbReference type="NCBI Taxonomy" id="46433"/>
    <lineage>
        <taxon>Eukaryota</taxon>
        <taxon>Sar</taxon>
        <taxon>Rhizaria</taxon>
        <taxon>Retaria</taxon>
        <taxon>Foraminifera</taxon>
        <taxon>Monothalamids</taxon>
        <taxon>Reticulomyxidae</taxon>
        <taxon>Reticulomyxa</taxon>
    </lineage>
</organism>
<dbReference type="Proteomes" id="UP000023152">
    <property type="component" value="Unassembled WGS sequence"/>
</dbReference>
<dbReference type="GO" id="GO:0046452">
    <property type="term" value="P:dihydrofolate metabolic process"/>
    <property type="evidence" value="ECO:0007669"/>
    <property type="project" value="TreeGrafter"/>
</dbReference>
<comment type="pathway">
    <text evidence="1">Cofactor biosynthesis; tetrahydrofolate biosynthesis; 5,6,7,8-tetrahydrofolate from 7,8-dihydrofolate: step 1/1.</text>
</comment>
<dbReference type="GO" id="GO:0005739">
    <property type="term" value="C:mitochondrion"/>
    <property type="evidence" value="ECO:0007669"/>
    <property type="project" value="TreeGrafter"/>
</dbReference>
<keyword evidence="7" id="KW-0808">Transferase</keyword>
<dbReference type="Pfam" id="PF00186">
    <property type="entry name" value="DHFR_1"/>
    <property type="match status" value="1"/>
</dbReference>
<dbReference type="OrthoDB" id="4664297at2759"/>
<protein>
    <recommendedName>
        <fullName evidence="4">Bifunctional dihydrofolate reductase-thymidylate synthase</fullName>
        <ecNumber evidence="3">1.5.1.3</ecNumber>
        <ecNumber evidence="2">2.1.1.45</ecNumber>
    </recommendedName>
</protein>
<dbReference type="PROSITE" id="PS00075">
    <property type="entry name" value="DHFR_1"/>
    <property type="match status" value="1"/>
</dbReference>
<comment type="function">
    <text evidence="11">Bifunctional enzyme. Involved in de novo dTMP biosynthesis. Key enzyme in folate metabolism. Catalyzes an essential reaction for de novo glycine and purine synthesis, DNA precursor synthesis, and for the conversion of dUMP to dTMP.</text>
</comment>
<dbReference type="GO" id="GO:0009165">
    <property type="term" value="P:nucleotide biosynthetic process"/>
    <property type="evidence" value="ECO:0007669"/>
    <property type="project" value="UniProtKB-KW"/>
</dbReference>
<dbReference type="SUPFAM" id="SSF53597">
    <property type="entry name" value="Dihydrofolate reductase-like"/>
    <property type="match status" value="1"/>
</dbReference>
<evidence type="ECO:0000256" key="1">
    <source>
        <dbReference type="ARBA" id="ARBA00004903"/>
    </source>
</evidence>